<dbReference type="GO" id="GO:0008955">
    <property type="term" value="F:peptidoglycan glycosyltransferase activity"/>
    <property type="evidence" value="ECO:0007669"/>
    <property type="project" value="UniProtKB-EC"/>
</dbReference>
<keyword evidence="7 17" id="KW-1133">Transmembrane helix</keyword>
<feature type="transmembrane region" description="Helical" evidence="17">
    <location>
        <begin position="315"/>
        <end position="337"/>
    </location>
</feature>
<dbReference type="OrthoDB" id="9812661at2"/>
<evidence type="ECO:0000256" key="6">
    <source>
        <dbReference type="ARBA" id="ARBA00022984"/>
    </source>
</evidence>
<keyword evidence="18" id="KW-0132">Cell division</keyword>
<evidence type="ECO:0000313" key="18">
    <source>
        <dbReference type="EMBL" id="OQO71487.1"/>
    </source>
</evidence>
<evidence type="ECO:0000256" key="12">
    <source>
        <dbReference type="ARBA" id="ARBA00041185"/>
    </source>
</evidence>
<evidence type="ECO:0000313" key="19">
    <source>
        <dbReference type="Proteomes" id="UP000192477"/>
    </source>
</evidence>
<dbReference type="PANTHER" id="PTHR30474">
    <property type="entry name" value="CELL CYCLE PROTEIN"/>
    <property type="match status" value="1"/>
</dbReference>
<evidence type="ECO:0000256" key="15">
    <source>
        <dbReference type="ARBA" id="ARBA00049902"/>
    </source>
</evidence>
<comment type="subcellular location">
    <subcellularLocation>
        <location evidence="1">Membrane</location>
        <topology evidence="1">Multi-pass membrane protein</topology>
    </subcellularLocation>
</comment>
<evidence type="ECO:0000256" key="11">
    <source>
        <dbReference type="ARBA" id="ARBA00038053"/>
    </source>
</evidence>
<dbReference type="PANTHER" id="PTHR30474:SF2">
    <property type="entry name" value="PEPTIDOGLYCAN GLYCOSYLTRANSFERASE FTSW-RELATED"/>
    <property type="match status" value="1"/>
</dbReference>
<dbReference type="InterPro" id="IPR001182">
    <property type="entry name" value="FtsW/RodA"/>
</dbReference>
<name>A0A1V8YFS4_9ENTE</name>
<feature type="transmembrane region" description="Helical" evidence="17">
    <location>
        <begin position="105"/>
        <end position="128"/>
    </location>
</feature>
<keyword evidence="4 17" id="KW-0812">Transmembrane</keyword>
<evidence type="ECO:0000256" key="9">
    <source>
        <dbReference type="ARBA" id="ARBA00032370"/>
    </source>
</evidence>
<dbReference type="RefSeq" id="WP_081181655.1">
    <property type="nucleotide sequence ID" value="NZ_MJEA01000001.1"/>
</dbReference>
<comment type="function">
    <text evidence="16">Peptidoglycan polymerase that is essential for cell division.</text>
</comment>
<keyword evidence="2" id="KW-0328">Glycosyltransferase</keyword>
<evidence type="ECO:0000256" key="4">
    <source>
        <dbReference type="ARBA" id="ARBA00022692"/>
    </source>
</evidence>
<reference evidence="18 19" key="1">
    <citation type="journal article" date="2017" name="BMC Microbiol.">
        <title>Comparative genomics of Enterococcus spp. isolated from bovine feces.</title>
        <authorList>
            <person name="Beukers A.G."/>
            <person name="Zaheer R."/>
            <person name="Goji N."/>
            <person name="Amoako K.K."/>
            <person name="Chaves A.V."/>
            <person name="Ward M.P."/>
            <person name="McAllister T.A."/>
        </authorList>
    </citation>
    <scope>NUCLEOTIDE SEQUENCE [LARGE SCALE GENOMIC DNA]</scope>
    <source>
        <strain evidence="18 19">F1129D 143</strain>
    </source>
</reference>
<dbReference type="EC" id="2.4.99.28" evidence="14"/>
<dbReference type="STRING" id="112904.BH747_01240"/>
<comment type="catalytic activity">
    <reaction evidence="15">
        <text>[GlcNAc-(1-&gt;4)-Mur2Ac(oyl-L-Ala-gamma-D-Glu-L-Lys-D-Ala-D-Ala)](n)-di-trans,octa-cis-undecaprenyl diphosphate + beta-D-GlcNAc-(1-&gt;4)-Mur2Ac(oyl-L-Ala-gamma-D-Glu-L-Lys-D-Ala-D-Ala)-di-trans,octa-cis-undecaprenyl diphosphate = [GlcNAc-(1-&gt;4)-Mur2Ac(oyl-L-Ala-gamma-D-Glu-L-Lys-D-Ala-D-Ala)](n+1)-di-trans,octa-cis-undecaprenyl diphosphate + di-trans,octa-cis-undecaprenyl diphosphate + H(+)</text>
        <dbReference type="Rhea" id="RHEA:23708"/>
        <dbReference type="Rhea" id="RHEA-COMP:9602"/>
        <dbReference type="Rhea" id="RHEA-COMP:9603"/>
        <dbReference type="ChEBI" id="CHEBI:15378"/>
        <dbReference type="ChEBI" id="CHEBI:58405"/>
        <dbReference type="ChEBI" id="CHEBI:60033"/>
        <dbReference type="ChEBI" id="CHEBI:78435"/>
        <dbReference type="EC" id="2.4.99.28"/>
    </reaction>
</comment>
<evidence type="ECO:0000256" key="8">
    <source>
        <dbReference type="ARBA" id="ARBA00023136"/>
    </source>
</evidence>
<dbReference type="Proteomes" id="UP000192477">
    <property type="component" value="Unassembled WGS sequence"/>
</dbReference>
<feature type="transmembrane region" description="Helical" evidence="17">
    <location>
        <begin position="349"/>
        <end position="370"/>
    </location>
</feature>
<organism evidence="18 19">
    <name type="scientific">Enterococcus villorum</name>
    <dbReference type="NCBI Taxonomy" id="112904"/>
    <lineage>
        <taxon>Bacteria</taxon>
        <taxon>Bacillati</taxon>
        <taxon>Bacillota</taxon>
        <taxon>Bacilli</taxon>
        <taxon>Lactobacillales</taxon>
        <taxon>Enterococcaceae</taxon>
        <taxon>Enterococcus</taxon>
    </lineage>
</organism>
<feature type="transmembrane region" description="Helical" evidence="17">
    <location>
        <begin position="283"/>
        <end position="303"/>
    </location>
</feature>
<comment type="caution">
    <text evidence="18">The sequence shown here is derived from an EMBL/GenBank/DDBJ whole genome shotgun (WGS) entry which is preliminary data.</text>
</comment>
<dbReference type="GO" id="GO:0015648">
    <property type="term" value="F:lipid-linked peptidoglycan transporter activity"/>
    <property type="evidence" value="ECO:0007669"/>
    <property type="project" value="TreeGrafter"/>
</dbReference>
<feature type="transmembrane region" description="Helical" evidence="17">
    <location>
        <begin position="163"/>
        <end position="179"/>
    </location>
</feature>
<keyword evidence="3" id="KW-0808">Transferase</keyword>
<dbReference type="GO" id="GO:0009252">
    <property type="term" value="P:peptidoglycan biosynthetic process"/>
    <property type="evidence" value="ECO:0007669"/>
    <property type="project" value="UniProtKB-KW"/>
</dbReference>
<keyword evidence="18" id="KW-0131">Cell cycle</keyword>
<dbReference type="GO" id="GO:0032153">
    <property type="term" value="C:cell division site"/>
    <property type="evidence" value="ECO:0007669"/>
    <property type="project" value="TreeGrafter"/>
</dbReference>
<keyword evidence="8 17" id="KW-0472">Membrane</keyword>
<feature type="transmembrane region" description="Helical" evidence="17">
    <location>
        <begin position="7"/>
        <end position="24"/>
    </location>
</feature>
<gene>
    <name evidence="18" type="ORF">BH747_01240</name>
</gene>
<dbReference type="GO" id="GO:0051301">
    <property type="term" value="P:cell division"/>
    <property type="evidence" value="ECO:0007669"/>
    <property type="project" value="UniProtKB-KW"/>
</dbReference>
<proteinExistence type="inferred from homology"/>
<evidence type="ECO:0000256" key="7">
    <source>
        <dbReference type="ARBA" id="ARBA00022989"/>
    </source>
</evidence>
<accession>A0A1V8YFS4</accession>
<evidence type="ECO:0000256" key="3">
    <source>
        <dbReference type="ARBA" id="ARBA00022679"/>
    </source>
</evidence>
<keyword evidence="6" id="KW-0573">Peptidoglycan synthesis</keyword>
<evidence type="ECO:0000256" key="5">
    <source>
        <dbReference type="ARBA" id="ARBA00022960"/>
    </source>
</evidence>
<evidence type="ECO:0000256" key="1">
    <source>
        <dbReference type="ARBA" id="ARBA00004141"/>
    </source>
</evidence>
<comment type="similarity">
    <text evidence="11">Belongs to the SEDS family. FtsW subfamily.</text>
</comment>
<evidence type="ECO:0000256" key="16">
    <source>
        <dbReference type="ARBA" id="ARBA00049966"/>
    </source>
</evidence>
<protein>
    <recommendedName>
        <fullName evidence="12">Probable peptidoglycan glycosyltransferase FtsW</fullName>
        <ecNumber evidence="14">2.4.99.28</ecNumber>
    </recommendedName>
    <alternativeName>
        <fullName evidence="13">Cell division protein FtsW</fullName>
    </alternativeName>
    <alternativeName>
        <fullName evidence="10">Cell wall polymerase</fullName>
    </alternativeName>
    <alternativeName>
        <fullName evidence="9">Peptidoglycan polymerase</fullName>
    </alternativeName>
</protein>
<evidence type="ECO:0000256" key="2">
    <source>
        <dbReference type="ARBA" id="ARBA00022676"/>
    </source>
</evidence>
<evidence type="ECO:0000256" key="17">
    <source>
        <dbReference type="SAM" id="Phobius"/>
    </source>
</evidence>
<keyword evidence="5" id="KW-0133">Cell shape</keyword>
<feature type="transmembrane region" description="Helical" evidence="17">
    <location>
        <begin position="140"/>
        <end position="157"/>
    </location>
</feature>
<dbReference type="Pfam" id="PF01098">
    <property type="entry name" value="FTSW_RODA_SPOVE"/>
    <property type="match status" value="1"/>
</dbReference>
<feature type="transmembrane region" description="Helical" evidence="17">
    <location>
        <begin position="186"/>
        <end position="206"/>
    </location>
</feature>
<dbReference type="GO" id="GO:0005886">
    <property type="term" value="C:plasma membrane"/>
    <property type="evidence" value="ECO:0007669"/>
    <property type="project" value="TreeGrafter"/>
</dbReference>
<dbReference type="EMBL" id="MJEA01000001">
    <property type="protein sequence ID" value="OQO71487.1"/>
    <property type="molecule type" value="Genomic_DNA"/>
</dbReference>
<feature type="transmembrane region" description="Helical" evidence="17">
    <location>
        <begin position="44"/>
        <end position="63"/>
    </location>
</feature>
<evidence type="ECO:0000256" key="10">
    <source>
        <dbReference type="ARBA" id="ARBA00033270"/>
    </source>
</evidence>
<evidence type="ECO:0000256" key="13">
    <source>
        <dbReference type="ARBA" id="ARBA00041418"/>
    </source>
</evidence>
<feature type="transmembrane region" description="Helical" evidence="17">
    <location>
        <begin position="75"/>
        <end position="99"/>
    </location>
</feature>
<dbReference type="AlphaFoldDB" id="A0A1V8YFS4"/>
<dbReference type="InterPro" id="IPR018365">
    <property type="entry name" value="Cell_cycle_FtsW-rel_CS"/>
</dbReference>
<evidence type="ECO:0000256" key="14">
    <source>
        <dbReference type="ARBA" id="ARBA00044770"/>
    </source>
</evidence>
<sequence length="397" mass="43844">MWKNRKIDWLILGPYLALSIVGLLEIYSASSYRLLVAGNDPKSLFIRQLFFIILSWGMIALTYSIRLQVLLKPKIINFGLGLSVLLLVMMKLGIFAVTINGAQRWVSIAGIQFQPSEIATIFLILYLSRFFRNGQTVPQNLHIPLLVVGGIAMLVLFQPKIAGAIMILAIAGAIFWAAAVSIKKGLLIIGLAISLLILAAALVLLLEKYDLLPSFFEHAYSRIAMVHNPFLDEHGAGYQMSNSYYALYNGGLFGRGMGNSITKKGYLPESETDFIFSVIAEEFGLIGALLVLFLLFLLCLRIFQKSTKLENQQSTLILIGVGTWVLIQTSINVGSILGLIPMTGVPMPFISYGGTSYLILSFAIGLVLNISSRQKKVKEQQINEVALKRPVLLKKNQ</sequence>
<dbReference type="PROSITE" id="PS00428">
    <property type="entry name" value="FTSW_RODA_SPOVE"/>
    <property type="match status" value="1"/>
</dbReference>
<dbReference type="GO" id="GO:0008360">
    <property type="term" value="P:regulation of cell shape"/>
    <property type="evidence" value="ECO:0007669"/>
    <property type="project" value="UniProtKB-KW"/>
</dbReference>